<dbReference type="AlphaFoldDB" id="A0AAJ6YL67"/>
<dbReference type="PANTHER" id="PTHR13743:SF86">
    <property type="entry name" value="LYSOSOMAL-TRAFFICKING REGULATOR"/>
    <property type="match status" value="1"/>
</dbReference>
<evidence type="ECO:0000259" key="4">
    <source>
        <dbReference type="PROSITE" id="PS50197"/>
    </source>
</evidence>
<sequence length="897" mass="100902">MAITRTVVEEQNRERKVLMERLKHSRALEAQAMAKWREIARRLTHERAPWHFPDSYPSSWELDPTEGPARVRIRLQRCHLSIDQRFFLNEHTDKLKATKLDAPLSYLFTCGKQDANATALIERLHTTERIRKMSQARVVTPQAELPGEALIGETCFYFVPDNPDMPLHTDIALGGLDLAMAGGTAWRLEDIRELHRRRYQLQERAIEIFLITGRTYLLAFNSSKERDEFALELSNCNLPRRVPGDDLGEALALWRSGALTNWEYVTCLNKLAGRSYNDLMQYPVFPFVLADYTSETIDLSNPKIYRNFKRPMAVQDKKNEQHYVNNYNYLKQALSEGLNLVALNQEPFHYGSHYSNSGTVLHFLVRLPPFTSMFLNYQDDNFDIPDRTFHALATTWRLTSCDSTTDVKELIPEFFYLPEFLLNFEGFNFGVRQNGNRVGDVELPKWCGGDARLFILAHRAALESEIVREVLPFWIDLVFGFRQTGRPAVEAINVFHPATYYGFNVEQIADPLERQAWETMVKTYGQTPAQLFRASHPLPIQNIALAGPTNIPYVIEGVEGIRWGNYVGAPTNDPVICWKHKHRALLASLIPLSTGDVFGLPNCTTLILAYSKGASMLSSTSVLGAALASWHSTDGIARLKTKKEQPPRPLIKSSGLDPITVMKSSPDCGQFWIGYMSGRIVVYACTVGTTGKIEFSSPSPSVLLAHRKRVIAIELSRAFSIAVSGDNEGVLVIWDLNSLIYVRSITKEQGHPVSLISISETLGDIAVVYQLSNLLITNTGENRSDLKVYTINARSVGVVSSRRRITALCYSNAVEGVSINVIAAGLDNGVIRLWSSWDLRLVREINSGKGCGAIIAITWSCDQHHLYAATEDCTVIIWEGTRKLNNGTPKFVNLSTL</sequence>
<name>A0AAJ6YL67_9HYME</name>
<accession>A0AAJ6YL67</accession>
<dbReference type="PROSITE" id="PS50082">
    <property type="entry name" value="WD_REPEATS_2"/>
    <property type="match status" value="1"/>
</dbReference>
<dbReference type="Gene3D" id="2.30.29.30">
    <property type="entry name" value="Pleckstrin-homology domain (PH domain)/Phosphotyrosine-binding domain (PTB)"/>
    <property type="match status" value="1"/>
</dbReference>
<dbReference type="InterPro" id="IPR036322">
    <property type="entry name" value="WD40_repeat_dom_sf"/>
</dbReference>
<dbReference type="Proteomes" id="UP000695007">
    <property type="component" value="Unplaced"/>
</dbReference>
<dbReference type="KEGG" id="csol:105363978"/>
<dbReference type="InterPro" id="IPR000409">
    <property type="entry name" value="BEACH_dom"/>
</dbReference>
<evidence type="ECO:0000313" key="6">
    <source>
        <dbReference type="Proteomes" id="UP000695007"/>
    </source>
</evidence>
<evidence type="ECO:0000259" key="5">
    <source>
        <dbReference type="PROSITE" id="PS51783"/>
    </source>
</evidence>
<dbReference type="RefSeq" id="XP_011500105.1">
    <property type="nucleotide sequence ID" value="XM_011501803.1"/>
</dbReference>
<dbReference type="PROSITE" id="PS51783">
    <property type="entry name" value="PH_BEACH"/>
    <property type="match status" value="1"/>
</dbReference>
<proteinExistence type="predicted"/>
<dbReference type="Gene3D" id="2.130.10.10">
    <property type="entry name" value="YVTN repeat-like/Quinoprotein amine dehydrogenase"/>
    <property type="match status" value="2"/>
</dbReference>
<dbReference type="InterPro" id="IPR023362">
    <property type="entry name" value="PH-BEACH_dom"/>
</dbReference>
<evidence type="ECO:0000313" key="7">
    <source>
        <dbReference type="RefSeq" id="XP_011500105.1"/>
    </source>
</evidence>
<organism evidence="6 7">
    <name type="scientific">Ceratosolen solmsi marchali</name>
    <dbReference type="NCBI Taxonomy" id="326594"/>
    <lineage>
        <taxon>Eukaryota</taxon>
        <taxon>Metazoa</taxon>
        <taxon>Ecdysozoa</taxon>
        <taxon>Arthropoda</taxon>
        <taxon>Hexapoda</taxon>
        <taxon>Insecta</taxon>
        <taxon>Pterygota</taxon>
        <taxon>Neoptera</taxon>
        <taxon>Endopterygota</taxon>
        <taxon>Hymenoptera</taxon>
        <taxon>Apocrita</taxon>
        <taxon>Proctotrupomorpha</taxon>
        <taxon>Chalcidoidea</taxon>
        <taxon>Agaonidae</taxon>
        <taxon>Agaoninae</taxon>
        <taxon>Ceratosolen</taxon>
    </lineage>
</organism>
<keyword evidence="1 3" id="KW-0853">WD repeat</keyword>
<dbReference type="SMART" id="SM00320">
    <property type="entry name" value="WD40"/>
    <property type="match status" value="4"/>
</dbReference>
<dbReference type="Pfam" id="PF14844">
    <property type="entry name" value="PH_BEACH"/>
    <property type="match status" value="1"/>
</dbReference>
<evidence type="ECO:0000256" key="3">
    <source>
        <dbReference type="PROSITE-ProRule" id="PRU00221"/>
    </source>
</evidence>
<feature type="repeat" description="WD" evidence="3">
    <location>
        <begin position="703"/>
        <end position="744"/>
    </location>
</feature>
<dbReference type="CDD" id="cd01201">
    <property type="entry name" value="PH_BEACH"/>
    <property type="match status" value="1"/>
</dbReference>
<dbReference type="SMART" id="SM01026">
    <property type="entry name" value="Beach"/>
    <property type="match status" value="1"/>
</dbReference>
<feature type="domain" description="BEACH" evidence="4">
    <location>
        <begin position="239"/>
        <end position="539"/>
    </location>
</feature>
<evidence type="ECO:0000256" key="2">
    <source>
        <dbReference type="ARBA" id="ARBA00022737"/>
    </source>
</evidence>
<dbReference type="InterPro" id="IPR011993">
    <property type="entry name" value="PH-like_dom_sf"/>
</dbReference>
<keyword evidence="6" id="KW-1185">Reference proteome</keyword>
<dbReference type="Gene3D" id="1.10.1540.10">
    <property type="entry name" value="BEACH domain"/>
    <property type="match status" value="1"/>
</dbReference>
<dbReference type="InterPro" id="IPR015943">
    <property type="entry name" value="WD40/YVTN_repeat-like_dom_sf"/>
</dbReference>
<evidence type="ECO:0000256" key="1">
    <source>
        <dbReference type="ARBA" id="ARBA00022574"/>
    </source>
</evidence>
<dbReference type="SUPFAM" id="SSF81837">
    <property type="entry name" value="BEACH domain"/>
    <property type="match status" value="1"/>
</dbReference>
<dbReference type="InterPro" id="IPR050865">
    <property type="entry name" value="BEACH_Domain"/>
</dbReference>
<gene>
    <name evidence="7" type="primary">LOC105363978</name>
</gene>
<dbReference type="Pfam" id="PF02138">
    <property type="entry name" value="Beach"/>
    <property type="match status" value="1"/>
</dbReference>
<dbReference type="PROSITE" id="PS50197">
    <property type="entry name" value="BEACH"/>
    <property type="match status" value="1"/>
</dbReference>
<keyword evidence="2" id="KW-0677">Repeat</keyword>
<dbReference type="InterPro" id="IPR001680">
    <property type="entry name" value="WD40_rpt"/>
</dbReference>
<dbReference type="SUPFAM" id="SSF50729">
    <property type="entry name" value="PH domain-like"/>
    <property type="match status" value="1"/>
</dbReference>
<dbReference type="InterPro" id="IPR036372">
    <property type="entry name" value="BEACH_dom_sf"/>
</dbReference>
<dbReference type="FunFam" id="1.10.1540.10:FF:000001">
    <property type="entry name" value="neurobeachin isoform X1"/>
    <property type="match status" value="1"/>
</dbReference>
<reference evidence="7" key="1">
    <citation type="submission" date="2025-08" db="UniProtKB">
        <authorList>
            <consortium name="RefSeq"/>
        </authorList>
    </citation>
    <scope>IDENTIFICATION</scope>
</reference>
<protein>
    <submittedName>
        <fullName evidence="7">Lysosomal-trafficking regulator-like</fullName>
    </submittedName>
</protein>
<dbReference type="CDD" id="cd06071">
    <property type="entry name" value="Beach"/>
    <property type="match status" value="1"/>
</dbReference>
<dbReference type="GeneID" id="105363978"/>
<dbReference type="SUPFAM" id="SSF50978">
    <property type="entry name" value="WD40 repeat-like"/>
    <property type="match status" value="1"/>
</dbReference>
<dbReference type="PANTHER" id="PTHR13743">
    <property type="entry name" value="BEIGE/BEACH-RELATED"/>
    <property type="match status" value="1"/>
</dbReference>
<feature type="domain" description="BEACH-type PH" evidence="5">
    <location>
        <begin position="125"/>
        <end position="234"/>
    </location>
</feature>